<feature type="region of interest" description="Disordered" evidence="5">
    <location>
        <begin position="559"/>
        <end position="594"/>
    </location>
</feature>
<proteinExistence type="predicted"/>
<sequence length="674" mass="74487">MEVTIFTETLVPAPTTPRKEINMILLQAQGVGRSFDGIDLFTNVNLQIQDNSRVGLVGPNGIGKTTLLEIIAGIATPDYGAVTTRKNLSIGYLAQNSGLDSSKEIYAEMLDGFKELRAMEQQMHALEAKIADPATAKDDATYAATLKQYDQLSNDFREQNGYGYEAEIRNVLAGFNFAPERYHDQISTLSGGERSRLALAKMLLSRHDLIILDEPTNHLDIDTLGWLEGYLRGYKGAILIVSHDQYFLDHTINEVYELSPRGATHYTGNYSQYRQQRAANLDQAWKAYNKQQEEIAKLQEFVDKNIVRASSTKQAQSRRKQLEKMDRLKRPSGEQSAHFHFTAAKSSGNEVLKVRNATIGYAPDEPMAGPIDFTVNKGERIGIVGPNGVGKSTLLKSILGRIPFLQGDAVLGANVQPGYYDQDQASLNPKNTVLEEVWQEHPTTPEKDIRSALAAFLLGAGDVEKTVASLSGGQKARLLMTKLAMDHDNFLILDEPTNHLDINSKEVLEQALEDFNGTVLFVSHDRYFINSLADRLVVLSPAGSEIVLGNWDYYQEKQQEATNPEQANNTGVFGTTTTQKQTTNSQGAADYAAAKADQKAQRKLQRRVDAAEKTIEDLEAQKQAILDEMALPENATAAVKLQDMQKDVDAIDAKLTDAEAEWEAAGIALEDSEQ</sequence>
<organism evidence="7 8">
    <name type="scientific">Lacticaseibacillus thailandensis DSM 22698 = JCM 13996</name>
    <dbReference type="NCBI Taxonomy" id="1423810"/>
    <lineage>
        <taxon>Bacteria</taxon>
        <taxon>Bacillati</taxon>
        <taxon>Bacillota</taxon>
        <taxon>Bacilli</taxon>
        <taxon>Lactobacillales</taxon>
        <taxon>Lactobacillaceae</taxon>
        <taxon>Lacticaseibacillus</taxon>
    </lineage>
</organism>
<dbReference type="Gene3D" id="1.10.287.380">
    <property type="entry name" value="Valyl-tRNA synthetase, C-terminal domain"/>
    <property type="match status" value="1"/>
</dbReference>
<evidence type="ECO:0000313" key="7">
    <source>
        <dbReference type="EMBL" id="KRM86813.1"/>
    </source>
</evidence>
<dbReference type="GO" id="GO:0016887">
    <property type="term" value="F:ATP hydrolysis activity"/>
    <property type="evidence" value="ECO:0007669"/>
    <property type="project" value="InterPro"/>
</dbReference>
<evidence type="ECO:0000256" key="4">
    <source>
        <dbReference type="SAM" id="Coils"/>
    </source>
</evidence>
<keyword evidence="8" id="KW-1185">Reference proteome</keyword>
<dbReference type="Gene3D" id="3.40.50.300">
    <property type="entry name" value="P-loop containing nucleotide triphosphate hydrolases"/>
    <property type="match status" value="2"/>
</dbReference>
<dbReference type="Pfam" id="PF12848">
    <property type="entry name" value="ABC_tran_Xtn"/>
    <property type="match status" value="1"/>
</dbReference>
<keyword evidence="4" id="KW-0175">Coiled coil</keyword>
<dbReference type="SMART" id="SM00382">
    <property type="entry name" value="AAA"/>
    <property type="match status" value="2"/>
</dbReference>
<dbReference type="STRING" id="1423810.FD19_GL001670"/>
<dbReference type="InterPro" id="IPR032524">
    <property type="entry name" value="ABC_tran_C"/>
</dbReference>
<dbReference type="SUPFAM" id="SSF52540">
    <property type="entry name" value="P-loop containing nucleoside triphosphate hydrolases"/>
    <property type="match status" value="2"/>
</dbReference>
<dbReference type="InterPro" id="IPR003439">
    <property type="entry name" value="ABC_transporter-like_ATP-bd"/>
</dbReference>
<dbReference type="Proteomes" id="UP000051789">
    <property type="component" value="Unassembled WGS sequence"/>
</dbReference>
<dbReference type="FunFam" id="3.40.50.300:FF:000309">
    <property type="entry name" value="ABC transporter ATP-binding protein"/>
    <property type="match status" value="1"/>
</dbReference>
<accession>A0A0R2C504</accession>
<protein>
    <submittedName>
        <fullName evidence="7">ATPase</fullName>
    </submittedName>
</protein>
<dbReference type="InterPro" id="IPR027417">
    <property type="entry name" value="P-loop_NTPase"/>
</dbReference>
<feature type="domain" description="ABC transporter" evidence="6">
    <location>
        <begin position="26"/>
        <end position="286"/>
    </location>
</feature>
<dbReference type="PANTHER" id="PTHR42855:SF2">
    <property type="entry name" value="DRUG RESISTANCE ABC TRANSPORTER,ATP-BINDING PROTEIN"/>
    <property type="match status" value="1"/>
</dbReference>
<dbReference type="InterPro" id="IPR051309">
    <property type="entry name" value="ABCF_ATPase"/>
</dbReference>
<dbReference type="PANTHER" id="PTHR42855">
    <property type="entry name" value="ABC TRANSPORTER ATP-BINDING SUBUNIT"/>
    <property type="match status" value="1"/>
</dbReference>
<dbReference type="InterPro" id="IPR037118">
    <property type="entry name" value="Val-tRNA_synth_C_sf"/>
</dbReference>
<dbReference type="AlphaFoldDB" id="A0A0R2C504"/>
<dbReference type="Pfam" id="PF16326">
    <property type="entry name" value="ABC_tran_CTD"/>
    <property type="match status" value="1"/>
</dbReference>
<evidence type="ECO:0000256" key="1">
    <source>
        <dbReference type="ARBA" id="ARBA00022737"/>
    </source>
</evidence>
<feature type="coiled-coil region" evidence="4">
    <location>
        <begin position="594"/>
        <end position="661"/>
    </location>
</feature>
<gene>
    <name evidence="7" type="ORF">FD19_GL001670</name>
</gene>
<feature type="compositionally biased region" description="Low complexity" evidence="5">
    <location>
        <begin position="568"/>
        <end position="594"/>
    </location>
</feature>
<dbReference type="FunFam" id="3.40.50.300:FF:000011">
    <property type="entry name" value="Putative ABC transporter ATP-binding component"/>
    <property type="match status" value="1"/>
</dbReference>
<name>A0A0R2C504_9LACO</name>
<feature type="compositionally biased region" description="Basic and acidic residues" evidence="5">
    <location>
        <begin position="320"/>
        <end position="332"/>
    </location>
</feature>
<evidence type="ECO:0000313" key="8">
    <source>
        <dbReference type="Proteomes" id="UP000051789"/>
    </source>
</evidence>
<dbReference type="PROSITE" id="PS00211">
    <property type="entry name" value="ABC_TRANSPORTER_1"/>
    <property type="match status" value="1"/>
</dbReference>
<evidence type="ECO:0000259" key="6">
    <source>
        <dbReference type="PROSITE" id="PS50893"/>
    </source>
</evidence>
<feature type="region of interest" description="Disordered" evidence="5">
    <location>
        <begin position="312"/>
        <end position="334"/>
    </location>
</feature>
<dbReference type="InterPro" id="IPR032781">
    <property type="entry name" value="ABC_tran_Xtn"/>
</dbReference>
<dbReference type="GO" id="GO:0005524">
    <property type="term" value="F:ATP binding"/>
    <property type="evidence" value="ECO:0007669"/>
    <property type="project" value="UniProtKB-KW"/>
</dbReference>
<dbReference type="GO" id="GO:0003677">
    <property type="term" value="F:DNA binding"/>
    <property type="evidence" value="ECO:0007669"/>
    <property type="project" value="InterPro"/>
</dbReference>
<dbReference type="EMBL" id="AYZK01000005">
    <property type="protein sequence ID" value="KRM86813.1"/>
    <property type="molecule type" value="Genomic_DNA"/>
</dbReference>
<dbReference type="Pfam" id="PF00005">
    <property type="entry name" value="ABC_tran"/>
    <property type="match status" value="2"/>
</dbReference>
<dbReference type="PROSITE" id="PS50893">
    <property type="entry name" value="ABC_TRANSPORTER_2"/>
    <property type="match status" value="2"/>
</dbReference>
<comment type="caution">
    <text evidence="7">The sequence shown here is derived from an EMBL/GenBank/DDBJ whole genome shotgun (WGS) entry which is preliminary data.</text>
</comment>
<evidence type="ECO:0000256" key="3">
    <source>
        <dbReference type="ARBA" id="ARBA00022840"/>
    </source>
</evidence>
<dbReference type="CDD" id="cd03221">
    <property type="entry name" value="ABCF_EF-3"/>
    <property type="match status" value="2"/>
</dbReference>
<evidence type="ECO:0000256" key="5">
    <source>
        <dbReference type="SAM" id="MobiDB-lite"/>
    </source>
</evidence>
<evidence type="ECO:0000256" key="2">
    <source>
        <dbReference type="ARBA" id="ARBA00022741"/>
    </source>
</evidence>
<dbReference type="InterPro" id="IPR003593">
    <property type="entry name" value="AAA+_ATPase"/>
</dbReference>
<reference evidence="7 8" key="1">
    <citation type="journal article" date="2015" name="Genome Announc.">
        <title>Expanding the biotechnology potential of lactobacilli through comparative genomics of 213 strains and associated genera.</title>
        <authorList>
            <person name="Sun Z."/>
            <person name="Harris H.M."/>
            <person name="McCann A."/>
            <person name="Guo C."/>
            <person name="Argimon S."/>
            <person name="Zhang W."/>
            <person name="Yang X."/>
            <person name="Jeffery I.B."/>
            <person name="Cooney J.C."/>
            <person name="Kagawa T.F."/>
            <person name="Liu W."/>
            <person name="Song Y."/>
            <person name="Salvetti E."/>
            <person name="Wrobel A."/>
            <person name="Rasinkangas P."/>
            <person name="Parkhill J."/>
            <person name="Rea M.C."/>
            <person name="O'Sullivan O."/>
            <person name="Ritari J."/>
            <person name="Douillard F.P."/>
            <person name="Paul Ross R."/>
            <person name="Yang R."/>
            <person name="Briner A.E."/>
            <person name="Felis G.E."/>
            <person name="de Vos W.M."/>
            <person name="Barrangou R."/>
            <person name="Klaenhammer T.R."/>
            <person name="Caufield P.W."/>
            <person name="Cui Y."/>
            <person name="Zhang H."/>
            <person name="O'Toole P.W."/>
        </authorList>
    </citation>
    <scope>NUCLEOTIDE SEQUENCE [LARGE SCALE GENOMIC DNA]</scope>
    <source>
        <strain evidence="7 8">DSM 22698</strain>
    </source>
</reference>
<keyword evidence="2" id="KW-0547">Nucleotide-binding</keyword>
<dbReference type="PATRIC" id="fig|1423810.4.peg.1716"/>
<keyword evidence="1" id="KW-0677">Repeat</keyword>
<dbReference type="InterPro" id="IPR017871">
    <property type="entry name" value="ABC_transporter-like_CS"/>
</dbReference>
<keyword evidence="3" id="KW-0067">ATP-binding</keyword>
<feature type="domain" description="ABC transporter" evidence="6">
    <location>
        <begin position="352"/>
        <end position="566"/>
    </location>
</feature>